<evidence type="ECO:0000259" key="4">
    <source>
        <dbReference type="Pfam" id="PF00586"/>
    </source>
</evidence>
<proteinExistence type="predicted"/>
<dbReference type="Pfam" id="PF00586">
    <property type="entry name" value="AIRS"/>
    <property type="match status" value="1"/>
</dbReference>
<dbReference type="EMBL" id="JASSZA010000023">
    <property type="protein sequence ID" value="KAK2083564.1"/>
    <property type="molecule type" value="Genomic_DNA"/>
</dbReference>
<accession>A0ABQ9TFR0</accession>
<name>A0ABQ9TFR0_SAGOE</name>
<dbReference type="PANTHER" id="PTHR10256">
    <property type="entry name" value="SELENIDE, WATER DIKINASE"/>
    <property type="match status" value="1"/>
</dbReference>
<evidence type="ECO:0000256" key="2">
    <source>
        <dbReference type="ARBA" id="ARBA00022840"/>
    </source>
</evidence>
<dbReference type="InterPro" id="IPR016188">
    <property type="entry name" value="PurM-like_N"/>
</dbReference>
<dbReference type="InterPro" id="IPR004536">
    <property type="entry name" value="SPS/SelD"/>
</dbReference>
<evidence type="ECO:0000313" key="6">
    <source>
        <dbReference type="Proteomes" id="UP001266305"/>
    </source>
</evidence>
<keyword evidence="2" id="KW-0067">ATP-binding</keyword>
<dbReference type="PANTHER" id="PTHR10256:SF1">
    <property type="entry name" value="SELENIDE, WATER DIKINASE 2"/>
    <property type="match status" value="1"/>
</dbReference>
<comment type="caution">
    <text evidence="5">The sequence shown here is derived from an EMBL/GenBank/DDBJ whole genome shotgun (WGS) entry which is preliminary data.</text>
</comment>
<keyword evidence="1" id="KW-0547">Nucleotide-binding</keyword>
<feature type="compositionally biased region" description="Low complexity" evidence="3">
    <location>
        <begin position="1"/>
        <end position="13"/>
    </location>
</feature>
<feature type="domain" description="PurM-like N-terminal" evidence="4">
    <location>
        <begin position="107"/>
        <end position="156"/>
    </location>
</feature>
<evidence type="ECO:0000256" key="3">
    <source>
        <dbReference type="SAM" id="MobiDB-lite"/>
    </source>
</evidence>
<keyword evidence="6" id="KW-1185">Reference proteome</keyword>
<dbReference type="SUPFAM" id="SSF55326">
    <property type="entry name" value="PurM N-terminal domain-like"/>
    <property type="match status" value="1"/>
</dbReference>
<dbReference type="Proteomes" id="UP001266305">
    <property type="component" value="Unassembled WGS sequence"/>
</dbReference>
<reference evidence="5 6" key="1">
    <citation type="submission" date="2023-05" db="EMBL/GenBank/DDBJ databases">
        <title>B98-5 Cell Line De Novo Hybrid Assembly: An Optical Mapping Approach.</title>
        <authorList>
            <person name="Kananen K."/>
            <person name="Auerbach J.A."/>
            <person name="Kautto E."/>
            <person name="Blachly J.S."/>
        </authorList>
    </citation>
    <scope>NUCLEOTIDE SEQUENCE [LARGE SCALE GENOMIC DNA]</scope>
    <source>
        <strain evidence="5">B95-8</strain>
        <tissue evidence="5">Cell line</tissue>
    </source>
</reference>
<evidence type="ECO:0000313" key="5">
    <source>
        <dbReference type="EMBL" id="KAK2083564.1"/>
    </source>
</evidence>
<organism evidence="5 6">
    <name type="scientific">Saguinus oedipus</name>
    <name type="common">Cotton-top tamarin</name>
    <name type="synonym">Oedipomidas oedipus</name>
    <dbReference type="NCBI Taxonomy" id="9490"/>
    <lineage>
        <taxon>Eukaryota</taxon>
        <taxon>Metazoa</taxon>
        <taxon>Chordata</taxon>
        <taxon>Craniata</taxon>
        <taxon>Vertebrata</taxon>
        <taxon>Euteleostomi</taxon>
        <taxon>Mammalia</taxon>
        <taxon>Eutheria</taxon>
        <taxon>Euarchontoglires</taxon>
        <taxon>Primates</taxon>
        <taxon>Haplorrhini</taxon>
        <taxon>Platyrrhini</taxon>
        <taxon>Cebidae</taxon>
        <taxon>Callitrichinae</taxon>
        <taxon>Saguinus</taxon>
    </lineage>
</organism>
<gene>
    <name evidence="5" type="ORF">P7K49_038800</name>
</gene>
<dbReference type="InterPro" id="IPR036921">
    <property type="entry name" value="PurM-like_N_sf"/>
</dbReference>
<protein>
    <recommendedName>
        <fullName evidence="4">PurM-like N-terminal domain-containing protein</fullName>
    </recommendedName>
</protein>
<evidence type="ECO:0000256" key="1">
    <source>
        <dbReference type="ARBA" id="ARBA00022741"/>
    </source>
</evidence>
<sequence length="168" mass="17354">MSLTLRHGGSLSDGRLRRRHGGDGGDGSCGRLFGPGELDSGLEVLQLPALQAPGIGPQPELAADGLLWHEGLRLQDPAGDTAQTPGGTDAAGRTVPTGPGPGIGMNSCVIPLRHGGLSLVQTTDFFYPLVEDPYMMGGIACANVLSDLYAMGLTECDNMLMLLASARV</sequence>
<dbReference type="Gene3D" id="3.30.1330.10">
    <property type="entry name" value="PurM-like, N-terminal domain"/>
    <property type="match status" value="1"/>
</dbReference>
<feature type="region of interest" description="Disordered" evidence="3">
    <location>
        <begin position="1"/>
        <end position="32"/>
    </location>
</feature>